<dbReference type="GO" id="GO:0016788">
    <property type="term" value="F:hydrolase activity, acting on ester bonds"/>
    <property type="evidence" value="ECO:0007669"/>
    <property type="project" value="UniProtKB-ARBA"/>
</dbReference>
<evidence type="ECO:0008006" key="5">
    <source>
        <dbReference type="Google" id="ProtNLM"/>
    </source>
</evidence>
<dbReference type="RefSeq" id="WP_110751995.1">
    <property type="nucleotide sequence ID" value="NZ_QJTF01000011.1"/>
</dbReference>
<feature type="compositionally biased region" description="Basic and acidic residues" evidence="1">
    <location>
        <begin position="389"/>
        <end position="400"/>
    </location>
</feature>
<name>A0A318TAE7_9HYPH</name>
<dbReference type="InterPro" id="IPR007407">
    <property type="entry name" value="DUF459"/>
</dbReference>
<evidence type="ECO:0000313" key="3">
    <source>
        <dbReference type="EMBL" id="PYE87767.1"/>
    </source>
</evidence>
<dbReference type="SUPFAM" id="SSF52266">
    <property type="entry name" value="SGNH hydrolase"/>
    <property type="match status" value="1"/>
</dbReference>
<gene>
    <name evidence="3" type="ORF">C7477_111115</name>
</gene>
<dbReference type="Gene3D" id="3.40.50.1110">
    <property type="entry name" value="SGNH hydrolase"/>
    <property type="match status" value="1"/>
</dbReference>
<dbReference type="AlphaFoldDB" id="A0A318TAE7"/>
<dbReference type="CDD" id="cd01829">
    <property type="entry name" value="SGNH_hydrolase_peri2"/>
    <property type="match status" value="1"/>
</dbReference>
<feature type="signal peptide" evidence="2">
    <location>
        <begin position="1"/>
        <end position="35"/>
    </location>
</feature>
<sequence>MKQANASVTSCLKLLTALLTVAAITILAFTPDASAQERRTLFETIFGKREVRQNDQYRPQYRERRRVTRRTKPSAAKRRPSPERSMRIRTPAVADTPIARPGTAQPAVEKAPDAKAVLVVGDFIGGGLAEGLVEAFAETPDIRITSRINGSSGFVRTDHYDWDANIKAVLDEEKPAAVVVMIGANDRQSMTANGVSYAPRTPQWTAEYAKRVDSFISTIKSAGYPLVWVGQPPFKPRGMSHDILALNEIYRTATEKAGGSFIDVWDGFVDEAGNFTLTGFDINGRTARLRANDGINVTGAGKRKLAFYAEKPLRQLLGSAIPAVVSGVASQPRMPQGPQLPARIDRVAPVSLRELDLQGSNELMGANLGQSPAPAKPASSETGKPQPGRADDFAWPRKPEPGPTPGSPD</sequence>
<organism evidence="3 4">
    <name type="scientific">Phyllobacterium leguminum</name>
    <dbReference type="NCBI Taxonomy" id="314237"/>
    <lineage>
        <taxon>Bacteria</taxon>
        <taxon>Pseudomonadati</taxon>
        <taxon>Pseudomonadota</taxon>
        <taxon>Alphaproteobacteria</taxon>
        <taxon>Hyphomicrobiales</taxon>
        <taxon>Phyllobacteriaceae</taxon>
        <taxon>Phyllobacterium</taxon>
    </lineage>
</organism>
<accession>A0A318TAE7</accession>
<evidence type="ECO:0000256" key="2">
    <source>
        <dbReference type="SAM" id="SignalP"/>
    </source>
</evidence>
<feature type="chain" id="PRO_5016263790" description="SGNH hydrolase-type esterase domain-containing protein" evidence="2">
    <location>
        <begin position="36"/>
        <end position="409"/>
    </location>
</feature>
<comment type="caution">
    <text evidence="3">The sequence shown here is derived from an EMBL/GenBank/DDBJ whole genome shotgun (WGS) entry which is preliminary data.</text>
</comment>
<proteinExistence type="predicted"/>
<keyword evidence="2" id="KW-0732">Signal</keyword>
<keyword evidence="4" id="KW-1185">Reference proteome</keyword>
<feature type="region of interest" description="Disordered" evidence="1">
    <location>
        <begin position="53"/>
        <end position="107"/>
    </location>
</feature>
<feature type="compositionally biased region" description="Basic residues" evidence="1">
    <location>
        <begin position="63"/>
        <end position="79"/>
    </location>
</feature>
<dbReference type="InterPro" id="IPR036514">
    <property type="entry name" value="SGNH_hydro_sf"/>
</dbReference>
<dbReference type="Pfam" id="PF04311">
    <property type="entry name" value="DUF459"/>
    <property type="match status" value="1"/>
</dbReference>
<protein>
    <recommendedName>
        <fullName evidence="5">SGNH hydrolase-type esterase domain-containing protein</fullName>
    </recommendedName>
</protein>
<dbReference type="OrthoDB" id="9805649at2"/>
<dbReference type="EMBL" id="QJTF01000011">
    <property type="protein sequence ID" value="PYE87767.1"/>
    <property type="molecule type" value="Genomic_DNA"/>
</dbReference>
<reference evidence="3 4" key="1">
    <citation type="submission" date="2018-06" db="EMBL/GenBank/DDBJ databases">
        <title>Genomic Encyclopedia of Type Strains, Phase III (KMG-III): the genomes of soil and plant-associated and newly described type strains.</title>
        <authorList>
            <person name="Whitman W."/>
        </authorList>
    </citation>
    <scope>NUCLEOTIDE SEQUENCE [LARGE SCALE GENOMIC DNA]</scope>
    <source>
        <strain evidence="3 4">ORS 1419</strain>
    </source>
</reference>
<evidence type="ECO:0000256" key="1">
    <source>
        <dbReference type="SAM" id="MobiDB-lite"/>
    </source>
</evidence>
<feature type="region of interest" description="Disordered" evidence="1">
    <location>
        <begin position="363"/>
        <end position="409"/>
    </location>
</feature>
<evidence type="ECO:0000313" key="4">
    <source>
        <dbReference type="Proteomes" id="UP000247454"/>
    </source>
</evidence>
<dbReference type="Proteomes" id="UP000247454">
    <property type="component" value="Unassembled WGS sequence"/>
</dbReference>